<dbReference type="GO" id="GO:0005886">
    <property type="term" value="C:plasma membrane"/>
    <property type="evidence" value="ECO:0007669"/>
    <property type="project" value="UniProtKB-SubCell"/>
</dbReference>
<name>A0A378XK70_9BURK</name>
<dbReference type="EMBL" id="CP065725">
    <property type="protein sequence ID" value="QPT39940.1"/>
    <property type="molecule type" value="Genomic_DNA"/>
</dbReference>
<dbReference type="Proteomes" id="UP000254603">
    <property type="component" value="Unassembled WGS sequence"/>
</dbReference>
<keyword evidence="2" id="KW-1003">Cell membrane</keyword>
<gene>
    <name evidence="8" type="ORF">I6G29_12650</name>
    <name evidence="9" type="ORF">NCTC11997_02604</name>
</gene>
<reference evidence="8 11" key="2">
    <citation type="submission" date="2020-12" db="EMBL/GenBank/DDBJ databases">
        <title>FDA dAtabase for Regulatory Grade micrObial Sequences (FDA-ARGOS): Supporting development and validation of Infectious Disease Dx tests.</title>
        <authorList>
            <person name="Sproer C."/>
            <person name="Gronow S."/>
            <person name="Severitt S."/>
            <person name="Schroder I."/>
            <person name="Tallon L."/>
            <person name="Sadzewicz L."/>
            <person name="Zhao X."/>
            <person name="Boylan J."/>
            <person name="Ott S."/>
            <person name="Bowen H."/>
            <person name="Vavikolanu K."/>
            <person name="Mehta A."/>
            <person name="Aluvathingal J."/>
            <person name="Nadendla S."/>
            <person name="Lowell S."/>
            <person name="Myers T."/>
            <person name="Yan Y."/>
            <person name="Sichtig H."/>
        </authorList>
    </citation>
    <scope>NUCLEOTIDE SEQUENCE [LARGE SCALE GENOMIC DNA]</scope>
    <source>
        <strain evidence="8 11">FDAARGOS_872</strain>
    </source>
</reference>
<dbReference type="PANTHER" id="PTHR36115">
    <property type="entry name" value="PROLINE-RICH ANTIGEN HOMOLOG-RELATED"/>
    <property type="match status" value="1"/>
</dbReference>
<dbReference type="InterPro" id="IPR010432">
    <property type="entry name" value="RDD"/>
</dbReference>
<feature type="transmembrane region" description="Helical" evidence="6">
    <location>
        <begin position="135"/>
        <end position="154"/>
    </location>
</feature>
<evidence type="ECO:0000259" key="7">
    <source>
        <dbReference type="Pfam" id="PF06271"/>
    </source>
</evidence>
<proteinExistence type="predicted"/>
<evidence type="ECO:0000256" key="1">
    <source>
        <dbReference type="ARBA" id="ARBA00004651"/>
    </source>
</evidence>
<comment type="subcellular location">
    <subcellularLocation>
        <location evidence="1">Cell membrane</location>
        <topology evidence="1">Multi-pass membrane protein</topology>
    </subcellularLocation>
</comment>
<dbReference type="Pfam" id="PF06271">
    <property type="entry name" value="RDD"/>
    <property type="match status" value="1"/>
</dbReference>
<keyword evidence="11" id="KW-1185">Reference proteome</keyword>
<evidence type="ECO:0000313" key="10">
    <source>
        <dbReference type="Proteomes" id="UP000254603"/>
    </source>
</evidence>
<organism evidence="9 10">
    <name type="scientific">Oligella ureolytica</name>
    <dbReference type="NCBI Taxonomy" id="90244"/>
    <lineage>
        <taxon>Bacteria</taxon>
        <taxon>Pseudomonadati</taxon>
        <taxon>Pseudomonadota</taxon>
        <taxon>Betaproteobacteria</taxon>
        <taxon>Burkholderiales</taxon>
        <taxon>Alcaligenaceae</taxon>
        <taxon>Oligella</taxon>
    </lineage>
</organism>
<feature type="domain" description="RDD" evidence="7">
    <location>
        <begin position="28"/>
        <end position="166"/>
    </location>
</feature>
<evidence type="ECO:0000256" key="6">
    <source>
        <dbReference type="SAM" id="Phobius"/>
    </source>
</evidence>
<dbReference type="PANTHER" id="PTHR36115:SF4">
    <property type="entry name" value="MEMBRANE PROTEIN"/>
    <property type="match status" value="1"/>
</dbReference>
<reference evidence="9 10" key="1">
    <citation type="submission" date="2018-06" db="EMBL/GenBank/DDBJ databases">
        <authorList>
            <consortium name="Pathogen Informatics"/>
            <person name="Doyle S."/>
        </authorList>
    </citation>
    <scope>NUCLEOTIDE SEQUENCE [LARGE SCALE GENOMIC DNA]</scope>
    <source>
        <strain evidence="9 10">NCTC11997</strain>
    </source>
</reference>
<feature type="transmembrane region" description="Helical" evidence="6">
    <location>
        <begin position="107"/>
        <end position="129"/>
    </location>
</feature>
<evidence type="ECO:0000313" key="11">
    <source>
        <dbReference type="Proteomes" id="UP000594903"/>
    </source>
</evidence>
<evidence type="ECO:0000256" key="2">
    <source>
        <dbReference type="ARBA" id="ARBA00022475"/>
    </source>
</evidence>
<dbReference type="EMBL" id="UGSB01000001">
    <property type="protein sequence ID" value="SUA58067.1"/>
    <property type="molecule type" value="Genomic_DNA"/>
</dbReference>
<keyword evidence="5 6" id="KW-0472">Membrane</keyword>
<evidence type="ECO:0000256" key="3">
    <source>
        <dbReference type="ARBA" id="ARBA00022692"/>
    </source>
</evidence>
<evidence type="ECO:0000313" key="8">
    <source>
        <dbReference type="EMBL" id="QPT39940.1"/>
    </source>
</evidence>
<keyword evidence="3 6" id="KW-0812">Transmembrane</keyword>
<evidence type="ECO:0000313" key="9">
    <source>
        <dbReference type="EMBL" id="SUA58067.1"/>
    </source>
</evidence>
<dbReference type="OrthoDB" id="5298807at2"/>
<evidence type="ECO:0000256" key="5">
    <source>
        <dbReference type="ARBA" id="ARBA00023136"/>
    </source>
</evidence>
<accession>A0A378XK70</accession>
<dbReference type="Proteomes" id="UP000594903">
    <property type="component" value="Chromosome"/>
</dbReference>
<evidence type="ECO:0000256" key="4">
    <source>
        <dbReference type="ARBA" id="ARBA00022989"/>
    </source>
</evidence>
<feature type="transmembrane region" description="Helical" evidence="6">
    <location>
        <begin position="28"/>
        <end position="46"/>
    </location>
</feature>
<protein>
    <submittedName>
        <fullName evidence="8 9">RDD family</fullName>
    </submittedName>
</protein>
<feature type="transmembrane region" description="Helical" evidence="6">
    <location>
        <begin position="58"/>
        <end position="78"/>
    </location>
</feature>
<keyword evidence="4 6" id="KW-1133">Transmembrane helix</keyword>
<dbReference type="InterPro" id="IPR051791">
    <property type="entry name" value="Pra-immunoreactive"/>
</dbReference>
<dbReference type="AlphaFoldDB" id="A0A378XK70"/>
<dbReference type="RefSeq" id="WP_018573353.1">
    <property type="nucleotide sequence ID" value="NZ_CP065725.1"/>
</dbReference>
<sequence length="175" mass="20519">MTQEETKQFTAKSGQFGHPTRLKVFASMMYEGMLLLGLCFTGAYIFDSLTQSHDADRFMWQRQLVLFLLVGLYFIICWRKQGQTLPMKTWDILMRSKLGKQITWKQLIGRYLLMWVLPLLGAFIVYLVATAMDWMSINLFIVFCPFLNLVPTLFRNDRQMLHDVLVGTELVNFKK</sequence>
<dbReference type="STRING" id="1122619.GCA_000373745_00170"/>